<gene>
    <name evidence="1" type="ORF">RFH988_LOCUS19630</name>
</gene>
<dbReference type="AlphaFoldDB" id="A0A814PK08"/>
<dbReference type="InterPro" id="IPR032675">
    <property type="entry name" value="LRR_dom_sf"/>
</dbReference>
<dbReference type="Gene3D" id="3.80.10.10">
    <property type="entry name" value="Ribonuclease Inhibitor"/>
    <property type="match status" value="1"/>
</dbReference>
<evidence type="ECO:0000313" key="1">
    <source>
        <dbReference type="EMBL" id="CAF1107077.1"/>
    </source>
</evidence>
<accession>A0A814PK08</accession>
<dbReference type="SUPFAM" id="SSF52047">
    <property type="entry name" value="RNI-like"/>
    <property type="match status" value="1"/>
</dbReference>
<organism evidence="1 2">
    <name type="scientific">Rotaria sordida</name>
    <dbReference type="NCBI Taxonomy" id="392033"/>
    <lineage>
        <taxon>Eukaryota</taxon>
        <taxon>Metazoa</taxon>
        <taxon>Spiralia</taxon>
        <taxon>Gnathifera</taxon>
        <taxon>Rotifera</taxon>
        <taxon>Eurotatoria</taxon>
        <taxon>Bdelloidea</taxon>
        <taxon>Philodinida</taxon>
        <taxon>Philodinidae</taxon>
        <taxon>Rotaria</taxon>
    </lineage>
</organism>
<dbReference type="EMBL" id="CAJNOO010001161">
    <property type="protein sequence ID" value="CAF1107077.1"/>
    <property type="molecule type" value="Genomic_DNA"/>
</dbReference>
<dbReference type="Proteomes" id="UP000663882">
    <property type="component" value="Unassembled WGS sequence"/>
</dbReference>
<evidence type="ECO:0008006" key="3">
    <source>
        <dbReference type="Google" id="ProtNLM"/>
    </source>
</evidence>
<sequence>MCPVIFNQLELLSNELLLDIFEYLDAYNLYQAFYGLNHRINDLLQSTHLHMICDSLNENEIDWNTLKSCINPSQIRILSCYNDINIDNHFLSCVKENLRSVRLREMNHESINTIFQHFPSGNQIKCLSIREHWYYTNSNSHCLFHSVLVDNADRFTLLVNLSLSCSHYVDVLPTVSVQFFQLRHLSINNYYWSTNFLQFLQNNVPNLKSLKFIGYYNVLNLPSDFALKHVDELHMNNSGSFGQLQNILSVFPCLRRLHIDQQNNRQLPIINGIQWQQLIEKYLTNLKQLTIDYGNGIDEEIIKTFYTNEFWSTKKVKVKMIVNKTQARYPLVKTIYFGQQWQFRYFDNFDL</sequence>
<reference evidence="1" key="1">
    <citation type="submission" date="2021-02" db="EMBL/GenBank/DDBJ databases">
        <authorList>
            <person name="Nowell W R."/>
        </authorList>
    </citation>
    <scope>NUCLEOTIDE SEQUENCE</scope>
</reference>
<dbReference type="OrthoDB" id="9996807at2759"/>
<name>A0A814PK08_9BILA</name>
<protein>
    <recommendedName>
        <fullName evidence="3">F-box domain-containing protein</fullName>
    </recommendedName>
</protein>
<proteinExistence type="predicted"/>
<evidence type="ECO:0000313" key="2">
    <source>
        <dbReference type="Proteomes" id="UP000663882"/>
    </source>
</evidence>
<comment type="caution">
    <text evidence="1">The sequence shown here is derived from an EMBL/GenBank/DDBJ whole genome shotgun (WGS) entry which is preliminary data.</text>
</comment>